<gene>
    <name evidence="2" type="ORF">N7472_005096</name>
</gene>
<evidence type="ECO:0000313" key="2">
    <source>
        <dbReference type="EMBL" id="KAJ5199892.1"/>
    </source>
</evidence>
<protein>
    <submittedName>
        <fullName evidence="2">Uncharacterized protein</fullName>
    </submittedName>
</protein>
<reference evidence="2" key="1">
    <citation type="submission" date="2022-11" db="EMBL/GenBank/DDBJ databases">
        <authorList>
            <person name="Petersen C."/>
        </authorList>
    </citation>
    <scope>NUCLEOTIDE SEQUENCE</scope>
    <source>
        <strain evidence="2">IBT 16849</strain>
    </source>
</reference>
<dbReference type="EMBL" id="JAPQKP010000003">
    <property type="protein sequence ID" value="KAJ5199892.1"/>
    <property type="molecule type" value="Genomic_DNA"/>
</dbReference>
<feature type="coiled-coil region" evidence="1">
    <location>
        <begin position="93"/>
        <end position="120"/>
    </location>
</feature>
<sequence length="141" mass="16342">MSNCEPARLWQQNFQKECRTFVKQAGALADYVRKHPDDDKHEHTGNICRGLVRLWSQIAYVKDTGIHMVAETPRCSLVREDRGYWFIRALADQTEFEDECDEIEARLDGLIAKVERHELENLWVAGVLESTALDIQGKFHI</sequence>
<keyword evidence="3" id="KW-1185">Reference proteome</keyword>
<proteinExistence type="predicted"/>
<organism evidence="2 3">
    <name type="scientific">Penicillium cf. griseofulvum</name>
    <dbReference type="NCBI Taxonomy" id="2972120"/>
    <lineage>
        <taxon>Eukaryota</taxon>
        <taxon>Fungi</taxon>
        <taxon>Dikarya</taxon>
        <taxon>Ascomycota</taxon>
        <taxon>Pezizomycotina</taxon>
        <taxon>Eurotiomycetes</taxon>
        <taxon>Eurotiomycetidae</taxon>
        <taxon>Eurotiales</taxon>
        <taxon>Aspergillaceae</taxon>
        <taxon>Penicillium</taxon>
    </lineage>
</organism>
<name>A0A9W9JP05_9EURO</name>
<comment type="caution">
    <text evidence="2">The sequence shown here is derived from an EMBL/GenBank/DDBJ whole genome shotgun (WGS) entry which is preliminary data.</text>
</comment>
<accession>A0A9W9JP05</accession>
<dbReference type="Proteomes" id="UP001150879">
    <property type="component" value="Unassembled WGS sequence"/>
</dbReference>
<reference evidence="2" key="2">
    <citation type="journal article" date="2023" name="IMA Fungus">
        <title>Comparative genomic study of the Penicillium genus elucidates a diverse pangenome and 15 lateral gene transfer events.</title>
        <authorList>
            <person name="Petersen C."/>
            <person name="Sorensen T."/>
            <person name="Nielsen M.R."/>
            <person name="Sondergaard T.E."/>
            <person name="Sorensen J.L."/>
            <person name="Fitzpatrick D.A."/>
            <person name="Frisvad J.C."/>
            <person name="Nielsen K.L."/>
        </authorList>
    </citation>
    <scope>NUCLEOTIDE SEQUENCE</scope>
    <source>
        <strain evidence="2">IBT 16849</strain>
    </source>
</reference>
<evidence type="ECO:0000313" key="3">
    <source>
        <dbReference type="Proteomes" id="UP001150879"/>
    </source>
</evidence>
<keyword evidence="1" id="KW-0175">Coiled coil</keyword>
<dbReference type="OrthoDB" id="4314638at2759"/>
<dbReference type="AlphaFoldDB" id="A0A9W9JP05"/>
<evidence type="ECO:0000256" key="1">
    <source>
        <dbReference type="SAM" id="Coils"/>
    </source>
</evidence>